<evidence type="ECO:0000313" key="1">
    <source>
        <dbReference type="EMBL" id="EGQ80752.1"/>
    </source>
</evidence>
<dbReference type="Proteomes" id="UP000005392">
    <property type="component" value="Unassembled WGS sequence"/>
</dbReference>
<organism evidence="1 2">
    <name type="scientific">Fusobacterium animalis ATCC 51191</name>
    <dbReference type="NCBI Taxonomy" id="997347"/>
    <lineage>
        <taxon>Bacteria</taxon>
        <taxon>Fusobacteriati</taxon>
        <taxon>Fusobacteriota</taxon>
        <taxon>Fusobacteriia</taxon>
        <taxon>Fusobacteriales</taxon>
        <taxon>Fusobacteriaceae</taxon>
        <taxon>Fusobacterium</taxon>
    </lineage>
</organism>
<protein>
    <submittedName>
        <fullName evidence="1">Uncharacterized protein</fullName>
    </submittedName>
</protein>
<sequence>MKIFSICIITYFSILIPYKKIKKYLTVEYIFNYNIGTVE</sequence>
<accession>F9EJW7</accession>
<gene>
    <name evidence="1" type="ORF">HMPREF9094_0221</name>
</gene>
<reference evidence="1 2" key="1">
    <citation type="submission" date="2011-05" db="EMBL/GenBank/DDBJ databases">
        <authorList>
            <person name="Muzny D."/>
            <person name="Qin X."/>
            <person name="Deng J."/>
            <person name="Jiang H."/>
            <person name="Liu Y."/>
            <person name="Qu J."/>
            <person name="Song X.-Z."/>
            <person name="Zhang L."/>
            <person name="Thornton R."/>
            <person name="Coyle M."/>
            <person name="Francisco L."/>
            <person name="Jackson L."/>
            <person name="Javaid M."/>
            <person name="Korchina V."/>
            <person name="Kovar C."/>
            <person name="Mata R."/>
            <person name="Mathew T."/>
            <person name="Ngo R."/>
            <person name="Nguyen L."/>
            <person name="Nguyen N."/>
            <person name="Okwuonu G."/>
            <person name="Ongeri F."/>
            <person name="Pham C."/>
            <person name="Simmons D."/>
            <person name="Wilczek-Boney K."/>
            <person name="Hale W."/>
            <person name="Jakkamsetti A."/>
            <person name="Pham P."/>
            <person name="Ruth R."/>
            <person name="San Lucas F."/>
            <person name="Warren J."/>
            <person name="Zhang J."/>
            <person name="Zhao Z."/>
            <person name="Zhou C."/>
            <person name="Zhu D."/>
            <person name="Lee S."/>
            <person name="Bess C."/>
            <person name="Blankenburg K."/>
            <person name="Forbes L."/>
            <person name="Fu Q."/>
            <person name="Gubbala S."/>
            <person name="Hirani K."/>
            <person name="Jayaseelan J.C."/>
            <person name="Lara F."/>
            <person name="Munidasa M."/>
            <person name="Palculict T."/>
            <person name="Patil S."/>
            <person name="Pu L.-L."/>
            <person name="Saada N."/>
            <person name="Tang L."/>
            <person name="Weissenberger G."/>
            <person name="Zhu Y."/>
            <person name="Hemphill L."/>
            <person name="Shang Y."/>
            <person name="Youmans B."/>
            <person name="Ayvaz T."/>
            <person name="Ross M."/>
            <person name="Santibanez J."/>
            <person name="Aqrawi P."/>
            <person name="Gross S."/>
            <person name="Joshi V."/>
            <person name="Fowler G."/>
            <person name="Nazareth L."/>
            <person name="Reid J."/>
            <person name="Worley K."/>
            <person name="Petrosino J."/>
            <person name="Highlander S."/>
            <person name="Gibbs R."/>
        </authorList>
    </citation>
    <scope>NUCLEOTIDE SEQUENCE [LARGE SCALE GENOMIC DNA]</scope>
    <source>
        <strain evidence="1 2">ATCC 51191</strain>
    </source>
</reference>
<keyword evidence="2" id="KW-1185">Reference proteome</keyword>
<name>F9EJW7_9FUSO</name>
<dbReference type="EMBL" id="AFQD01000037">
    <property type="protein sequence ID" value="EGQ80752.1"/>
    <property type="molecule type" value="Genomic_DNA"/>
</dbReference>
<proteinExistence type="predicted"/>
<comment type="caution">
    <text evidence="1">The sequence shown here is derived from an EMBL/GenBank/DDBJ whole genome shotgun (WGS) entry which is preliminary data.</text>
</comment>
<dbReference type="HOGENOM" id="CLU_3310228_0_0_0"/>
<evidence type="ECO:0000313" key="2">
    <source>
        <dbReference type="Proteomes" id="UP000005392"/>
    </source>
</evidence>
<dbReference type="AlphaFoldDB" id="F9EJW7"/>